<dbReference type="SUPFAM" id="SSF51445">
    <property type="entry name" value="(Trans)glycosidases"/>
    <property type="match status" value="1"/>
</dbReference>
<keyword evidence="2" id="KW-1185">Reference proteome</keyword>
<evidence type="ECO:0008006" key="3">
    <source>
        <dbReference type="Google" id="ProtNLM"/>
    </source>
</evidence>
<protein>
    <recommendedName>
        <fullName evidence="3">Beta-galactosidase-like protein</fullName>
    </recommendedName>
</protein>
<evidence type="ECO:0000313" key="1">
    <source>
        <dbReference type="EMBL" id="PRY15268.1"/>
    </source>
</evidence>
<organism evidence="1 2">
    <name type="scientific">Kineococcus rhizosphaerae</name>
    <dbReference type="NCBI Taxonomy" id="559628"/>
    <lineage>
        <taxon>Bacteria</taxon>
        <taxon>Bacillati</taxon>
        <taxon>Actinomycetota</taxon>
        <taxon>Actinomycetes</taxon>
        <taxon>Kineosporiales</taxon>
        <taxon>Kineosporiaceae</taxon>
        <taxon>Kineococcus</taxon>
    </lineage>
</organism>
<gene>
    <name evidence="1" type="ORF">CLV37_105195</name>
</gene>
<dbReference type="Gene3D" id="3.20.20.80">
    <property type="entry name" value="Glycosidases"/>
    <property type="match status" value="1"/>
</dbReference>
<dbReference type="InterPro" id="IPR017853">
    <property type="entry name" value="GH"/>
</dbReference>
<dbReference type="PROSITE" id="PS51318">
    <property type="entry name" value="TAT"/>
    <property type="match status" value="1"/>
</dbReference>
<comment type="caution">
    <text evidence="1">The sequence shown here is derived from an EMBL/GenBank/DDBJ whole genome shotgun (WGS) entry which is preliminary data.</text>
</comment>
<accession>A0A2T0R4G9</accession>
<evidence type="ECO:0000313" key="2">
    <source>
        <dbReference type="Proteomes" id="UP000238083"/>
    </source>
</evidence>
<sequence length="433" mass="45306">MREAPEDRGGAEDEGVFARNPIDRRRLLAAGFSTAILGGIAAASAPVADAVTTTQRPTPGAAPAGPGPAVAKVVGVLGSDARTAPDLRAAGLTSVTLQVAWDAAQPTPGTGLDAGYVAQLRARIAAYRAQGLSVVLDTGLQYAPAWVLKLPDALFVDQFGTAHTATTESGENVPDAVWNPRVRSAQAAYLAALASALGRTTFSAIRVGGLLTGELRFPRDARGAVDATTGTGSWWSFSRNAQTSSPVPGYRPGISKRDQAKDAKFLEHYLSSLAAYQDFLVGATTAAFSGDLLLMYPSFGVRTGDRAGAVAAALSRKAVRYSELVQGLDFSRLVARAATYPVRAVAYSTWLDGPEFGPSDQDLSPVAFLARQAAPLNLAVGGENTADSAEDLDALRTCQQRAAALGLSHVFWFNDLTVNRDPVLAKTLARTFS</sequence>
<dbReference type="EMBL" id="PVZF01000005">
    <property type="protein sequence ID" value="PRY15268.1"/>
    <property type="molecule type" value="Genomic_DNA"/>
</dbReference>
<dbReference type="AlphaFoldDB" id="A0A2T0R4G9"/>
<dbReference type="InterPro" id="IPR006311">
    <property type="entry name" value="TAT_signal"/>
</dbReference>
<name>A0A2T0R4G9_9ACTN</name>
<dbReference type="Proteomes" id="UP000238083">
    <property type="component" value="Unassembled WGS sequence"/>
</dbReference>
<reference evidence="1 2" key="1">
    <citation type="submission" date="2018-03" db="EMBL/GenBank/DDBJ databases">
        <title>Genomic Encyclopedia of Archaeal and Bacterial Type Strains, Phase II (KMG-II): from individual species to whole genera.</title>
        <authorList>
            <person name="Goeker M."/>
        </authorList>
    </citation>
    <scope>NUCLEOTIDE SEQUENCE [LARGE SCALE GENOMIC DNA]</scope>
    <source>
        <strain evidence="1 2">DSM 19711</strain>
    </source>
</reference>
<proteinExistence type="predicted"/>